<protein>
    <submittedName>
        <fullName evidence="2">GIY-YIG catalytic domain containing protein</fullName>
    </submittedName>
</protein>
<geneLocation type="plasmid" evidence="2 3">
    <name>P5</name>
</geneLocation>
<dbReference type="AlphaFoldDB" id="H8H3V0"/>
<dbReference type="Proteomes" id="UP000007575">
    <property type="component" value="Plasmid P5"/>
</dbReference>
<dbReference type="PROSITE" id="PS50164">
    <property type="entry name" value="GIY_YIG"/>
    <property type="match status" value="1"/>
</dbReference>
<evidence type="ECO:0000313" key="2">
    <source>
        <dbReference type="EMBL" id="AFD28197.1"/>
    </source>
</evidence>
<accession>H8H3V0</accession>
<keyword evidence="3" id="KW-1185">Reference proteome</keyword>
<dbReference type="InterPro" id="IPR006350">
    <property type="entry name" value="Intron_endoG1"/>
</dbReference>
<sequence>MIQLPSAGIYAIQNLDNGRIYVGGSVDVDRRIRVHQTHLARGQSDNPHIRQDITTYGPTVFRISILQRTFSTQELAELEQLWADRLGAFETGYNIRRIDPVNHLPRLRKPRALQGAK</sequence>
<dbReference type="SUPFAM" id="SSF82771">
    <property type="entry name" value="GIY-YIG endonuclease"/>
    <property type="match status" value="1"/>
</dbReference>
<dbReference type="InterPro" id="IPR000305">
    <property type="entry name" value="GIY-YIG_endonuc"/>
</dbReference>
<dbReference type="EMBL" id="CP002196">
    <property type="protein sequence ID" value="AFD28197.1"/>
    <property type="molecule type" value="Genomic_DNA"/>
</dbReference>
<reference evidence="2 3" key="1">
    <citation type="journal article" date="2012" name="PLoS ONE">
        <title>Genome sequence and transcriptome analysis of the radioresistant bacterium Deinococcus gobiensis: insights into the extreme environmental adaptations.</title>
        <authorList>
            <person name="Yuan M."/>
            <person name="Chen M."/>
            <person name="Zhang W."/>
            <person name="Lu W."/>
            <person name="Wang J."/>
            <person name="Yang M."/>
            <person name="Zhao P."/>
            <person name="Tang R."/>
            <person name="Li X."/>
            <person name="Hao Y."/>
            <person name="Zhou Z."/>
            <person name="Zhan Y."/>
            <person name="Yu H."/>
            <person name="Teng C."/>
            <person name="Yan Y."/>
            <person name="Ping S."/>
            <person name="Wang Y."/>
            <person name="Lin M."/>
        </authorList>
    </citation>
    <scope>NUCLEOTIDE SEQUENCE [LARGE SCALE GENOMIC DNA]</scope>
    <source>
        <strain evidence="3">DSM 21396 / JCM 16679 / CGMCC 1.7299 / I-0</strain>
        <plasmid evidence="2">P5</plasmid>
    </source>
</reference>
<dbReference type="Pfam" id="PF01541">
    <property type="entry name" value="GIY-YIG"/>
    <property type="match status" value="1"/>
</dbReference>
<gene>
    <name evidence="2" type="ordered locus">DGo_PE0053</name>
</gene>
<name>H8H3V0_DEIGI</name>
<evidence type="ECO:0000259" key="1">
    <source>
        <dbReference type="PROSITE" id="PS50164"/>
    </source>
</evidence>
<dbReference type="SMART" id="SM00465">
    <property type="entry name" value="GIYc"/>
    <property type="match status" value="1"/>
</dbReference>
<keyword evidence="2" id="KW-0614">Plasmid</keyword>
<feature type="domain" description="GIY-YIG" evidence="1">
    <location>
        <begin position="5"/>
        <end position="95"/>
    </location>
</feature>
<evidence type="ECO:0000313" key="3">
    <source>
        <dbReference type="Proteomes" id="UP000007575"/>
    </source>
</evidence>
<dbReference type="Gene3D" id="3.40.1440.10">
    <property type="entry name" value="GIY-YIG endonuclease"/>
    <property type="match status" value="1"/>
</dbReference>
<dbReference type="HOGENOM" id="CLU_2080935_0_0_0"/>
<proteinExistence type="predicted"/>
<dbReference type="RefSeq" id="WP_014695839.1">
    <property type="nucleotide sequence ID" value="NC_017806.1"/>
</dbReference>
<dbReference type="OrthoDB" id="468458at2"/>
<dbReference type="GO" id="GO:0004519">
    <property type="term" value="F:endonuclease activity"/>
    <property type="evidence" value="ECO:0007669"/>
    <property type="project" value="InterPro"/>
</dbReference>
<organism evidence="2 3">
    <name type="scientific">Deinococcus gobiensis (strain DSM 21396 / JCM 16679 / CGMCC 1.7299 / I-0)</name>
    <dbReference type="NCBI Taxonomy" id="745776"/>
    <lineage>
        <taxon>Bacteria</taxon>
        <taxon>Thermotogati</taxon>
        <taxon>Deinococcota</taxon>
        <taxon>Deinococci</taxon>
        <taxon>Deinococcales</taxon>
        <taxon>Deinococcaceae</taxon>
        <taxon>Deinococcus</taxon>
    </lineage>
</organism>
<dbReference type="InterPro" id="IPR035901">
    <property type="entry name" value="GIY-YIG_endonuc_sf"/>
</dbReference>
<dbReference type="KEGG" id="dgo:DGo_PE0053"/>
<dbReference type="NCBIfam" id="TIGR01453">
    <property type="entry name" value="grpIintron_endo"/>
    <property type="match status" value="1"/>
</dbReference>